<dbReference type="Proteomes" id="UP000772434">
    <property type="component" value="Unassembled WGS sequence"/>
</dbReference>
<keyword evidence="2" id="KW-1185">Reference proteome</keyword>
<comment type="caution">
    <text evidence="1">The sequence shown here is derived from an EMBL/GenBank/DDBJ whole genome shotgun (WGS) entry which is preliminary data.</text>
</comment>
<dbReference type="OrthoDB" id="3202607at2759"/>
<evidence type="ECO:0000313" key="1">
    <source>
        <dbReference type="EMBL" id="KAF9069539.1"/>
    </source>
</evidence>
<name>A0A9P5PP56_9AGAR</name>
<feature type="non-terminal residue" evidence="1">
    <location>
        <position position="1"/>
    </location>
</feature>
<dbReference type="Gene3D" id="3.60.130.30">
    <property type="match status" value="1"/>
</dbReference>
<proteinExistence type="predicted"/>
<accession>A0A9P5PP56</accession>
<gene>
    <name evidence="1" type="ORF">BDP27DRAFT_1142043</name>
</gene>
<reference evidence="1" key="1">
    <citation type="submission" date="2020-11" db="EMBL/GenBank/DDBJ databases">
        <authorList>
            <consortium name="DOE Joint Genome Institute"/>
            <person name="Ahrendt S."/>
            <person name="Riley R."/>
            <person name="Andreopoulos W."/>
            <person name="Labutti K."/>
            <person name="Pangilinan J."/>
            <person name="Ruiz-Duenas F.J."/>
            <person name="Barrasa J.M."/>
            <person name="Sanchez-Garcia M."/>
            <person name="Camarero S."/>
            <person name="Miyauchi S."/>
            <person name="Serrano A."/>
            <person name="Linde D."/>
            <person name="Babiker R."/>
            <person name="Drula E."/>
            <person name="Ayuso-Fernandez I."/>
            <person name="Pacheco R."/>
            <person name="Padilla G."/>
            <person name="Ferreira P."/>
            <person name="Barriuso J."/>
            <person name="Kellner H."/>
            <person name="Castanera R."/>
            <person name="Alfaro M."/>
            <person name="Ramirez L."/>
            <person name="Pisabarro A.G."/>
            <person name="Kuo A."/>
            <person name="Tritt A."/>
            <person name="Lipzen A."/>
            <person name="He G."/>
            <person name="Yan M."/>
            <person name="Ng V."/>
            <person name="Cullen D."/>
            <person name="Martin F."/>
            <person name="Rosso M.-N."/>
            <person name="Henrissat B."/>
            <person name="Hibbett D."/>
            <person name="Martinez A.T."/>
            <person name="Grigoriev I.V."/>
        </authorList>
    </citation>
    <scope>NUCLEOTIDE SEQUENCE</scope>
    <source>
        <strain evidence="1">AH 40177</strain>
    </source>
</reference>
<organism evidence="1 2">
    <name type="scientific">Rhodocollybia butyracea</name>
    <dbReference type="NCBI Taxonomy" id="206335"/>
    <lineage>
        <taxon>Eukaryota</taxon>
        <taxon>Fungi</taxon>
        <taxon>Dikarya</taxon>
        <taxon>Basidiomycota</taxon>
        <taxon>Agaricomycotina</taxon>
        <taxon>Agaricomycetes</taxon>
        <taxon>Agaricomycetidae</taxon>
        <taxon>Agaricales</taxon>
        <taxon>Marasmiineae</taxon>
        <taxon>Omphalotaceae</taxon>
        <taxon>Rhodocollybia</taxon>
    </lineage>
</organism>
<feature type="non-terminal residue" evidence="1">
    <location>
        <position position="96"/>
    </location>
</feature>
<evidence type="ECO:0000313" key="2">
    <source>
        <dbReference type="Proteomes" id="UP000772434"/>
    </source>
</evidence>
<sequence>GVFQCFTPATYQYYRMELDRLYASSDRLYNWFPRSVFASITFNLGPWMISWPQTDNHNLTFGWCAITALGNFDPEEGGHLILWDLGLVIRFPPSST</sequence>
<protein>
    <submittedName>
        <fullName evidence="1">Uncharacterized protein</fullName>
    </submittedName>
</protein>
<dbReference type="AlphaFoldDB" id="A0A9P5PP56"/>
<dbReference type="EMBL" id="JADNRY010000049">
    <property type="protein sequence ID" value="KAF9069539.1"/>
    <property type="molecule type" value="Genomic_DNA"/>
</dbReference>